<dbReference type="KEGG" id="shj:SHELI_v1c02020"/>
<dbReference type="InterPro" id="IPR043894">
    <property type="entry name" value="MupG_C"/>
</dbReference>
<dbReference type="SUPFAM" id="SSF50891">
    <property type="entry name" value="Cyclophilin-like"/>
    <property type="match status" value="1"/>
</dbReference>
<evidence type="ECO:0000259" key="1">
    <source>
        <dbReference type="Pfam" id="PF05913"/>
    </source>
</evidence>
<sequence>MKRKIGLSIYPEQSSFEEDKKYLDLAKSLGYEVVFTSFLHFIGSENVKEKAEKVLKSIKYAKKIGFYTIADVEYASMELIGISVKDTSKCLEYGIDCLRLDSPSLPAEIAAVTHNKSQIDIQLNMSNNDSLIDNVMDFAPISNRLSGCHNFYPLEYTGLPFDYFLKANKRYLKYRLNTSAFVGSHNGEMSTSWNQKEVPTIEEQRYLPVGQQAKLLFYTNEIDTVLIGNAYATEEELKELAAIDRYEITFDLKCSEGVTDIEKKVLKFEHFRRGDITDYFIRSTFSRVEFKNEDIPARDTRGVYNRGDVVIINNGDKKYKAEVHIILKDGFEDKPKKYNYLGTIDKNENRLVDFIKPWAHFRFKLV</sequence>
<evidence type="ECO:0000259" key="2">
    <source>
        <dbReference type="Pfam" id="PF19200"/>
    </source>
</evidence>
<keyword evidence="4" id="KW-1185">Reference proteome</keyword>
<dbReference type="OrthoDB" id="5809921at2"/>
<dbReference type="Pfam" id="PF05913">
    <property type="entry name" value="MupG_C"/>
    <property type="match status" value="1"/>
</dbReference>
<dbReference type="STRING" id="216938.SHELI_v1c02020"/>
<evidence type="ECO:0000313" key="4">
    <source>
        <dbReference type="Proteomes" id="UP000094378"/>
    </source>
</evidence>
<evidence type="ECO:0008006" key="5">
    <source>
        <dbReference type="Google" id="ProtNLM"/>
    </source>
</evidence>
<reference evidence="3 4" key="1">
    <citation type="submission" date="2016-08" db="EMBL/GenBank/DDBJ databases">
        <title>Complete genome sequence of Spiroplasma helicoides TABS-2 (DSM 22551).</title>
        <authorList>
            <person name="Shen W.-Y."/>
            <person name="Lo W.-S."/>
            <person name="Lai Y.-C."/>
            <person name="Kuo C.-H."/>
        </authorList>
    </citation>
    <scope>NUCLEOTIDE SEQUENCE [LARGE SCALE GENOMIC DNA]</scope>
    <source>
        <strain evidence="3 4">TABS-2</strain>
    </source>
</reference>
<dbReference type="InterPro" id="IPR017853">
    <property type="entry name" value="GH"/>
</dbReference>
<evidence type="ECO:0000313" key="3">
    <source>
        <dbReference type="EMBL" id="AOG60157.1"/>
    </source>
</evidence>
<dbReference type="Gene3D" id="3.20.20.70">
    <property type="entry name" value="Aldolase class I"/>
    <property type="match status" value="1"/>
</dbReference>
<dbReference type="PANTHER" id="PTHR38435">
    <property type="match status" value="1"/>
</dbReference>
<dbReference type="RefSeq" id="WP_069115932.1">
    <property type="nucleotide sequence ID" value="NZ_CP017015.1"/>
</dbReference>
<dbReference type="InterPro" id="IPR013785">
    <property type="entry name" value="Aldolase_TIM"/>
</dbReference>
<dbReference type="InterPro" id="IPR008589">
    <property type="entry name" value="MupG"/>
</dbReference>
<proteinExistence type="predicted"/>
<organism evidence="3 4">
    <name type="scientific">Spiroplasma helicoides</name>
    <dbReference type="NCBI Taxonomy" id="216938"/>
    <lineage>
        <taxon>Bacteria</taxon>
        <taxon>Bacillati</taxon>
        <taxon>Mycoplasmatota</taxon>
        <taxon>Mollicutes</taxon>
        <taxon>Entomoplasmatales</taxon>
        <taxon>Spiroplasmataceae</taxon>
        <taxon>Spiroplasma</taxon>
    </lineage>
</organism>
<accession>A0A1B3SJQ4</accession>
<gene>
    <name evidence="3" type="ORF">SHELI_v1c02020</name>
</gene>
<feature type="domain" description="6-phospho-N-acetylmuramidase C-terminal" evidence="1">
    <location>
        <begin position="248"/>
        <end position="364"/>
    </location>
</feature>
<feature type="domain" description="6-phospho-N-acetylmuramidase N-terminal" evidence="2">
    <location>
        <begin position="5"/>
        <end position="241"/>
    </location>
</feature>
<dbReference type="AlphaFoldDB" id="A0A1B3SJQ4"/>
<dbReference type="InterPro" id="IPR043797">
    <property type="entry name" value="MupG_N"/>
</dbReference>
<dbReference type="Gene3D" id="2.40.100.10">
    <property type="entry name" value="Cyclophilin-like"/>
    <property type="match status" value="1"/>
</dbReference>
<dbReference type="EMBL" id="CP017015">
    <property type="protein sequence ID" value="AOG60157.1"/>
    <property type="molecule type" value="Genomic_DNA"/>
</dbReference>
<protein>
    <recommendedName>
        <fullName evidence="5">Outer surface protein</fullName>
    </recommendedName>
</protein>
<name>A0A1B3SJQ4_9MOLU</name>
<dbReference type="PANTHER" id="PTHR38435:SF1">
    <property type="entry name" value="DUF871 DOMAIN-CONTAINING PROTEIN"/>
    <property type="match status" value="1"/>
</dbReference>
<dbReference type="Pfam" id="PF19200">
    <property type="entry name" value="MupG_N"/>
    <property type="match status" value="1"/>
</dbReference>
<dbReference type="Proteomes" id="UP000094378">
    <property type="component" value="Chromosome"/>
</dbReference>
<dbReference type="InterPro" id="IPR029000">
    <property type="entry name" value="Cyclophilin-like_dom_sf"/>
</dbReference>
<dbReference type="SUPFAM" id="SSF51445">
    <property type="entry name" value="(Trans)glycosidases"/>
    <property type="match status" value="1"/>
</dbReference>